<dbReference type="GO" id="GO:0003682">
    <property type="term" value="F:chromatin binding"/>
    <property type="evidence" value="ECO:0007669"/>
    <property type="project" value="TreeGrafter"/>
</dbReference>
<evidence type="ECO:0000256" key="3">
    <source>
        <dbReference type="ARBA" id="ARBA00017363"/>
    </source>
</evidence>
<protein>
    <recommendedName>
        <fullName evidence="3">Transcription initiation factor TFIID subunit 2</fullName>
    </recommendedName>
</protein>
<dbReference type="SUPFAM" id="SSF55486">
    <property type="entry name" value="Metalloproteases ('zincins'), catalytic domain"/>
    <property type="match status" value="1"/>
</dbReference>
<feature type="compositionally biased region" description="Low complexity" evidence="9">
    <location>
        <begin position="1702"/>
        <end position="1713"/>
    </location>
</feature>
<feature type="compositionally biased region" description="Low complexity" evidence="9">
    <location>
        <begin position="1906"/>
        <end position="1920"/>
    </location>
</feature>
<feature type="compositionally biased region" description="Low complexity" evidence="9">
    <location>
        <begin position="1537"/>
        <end position="1554"/>
    </location>
</feature>
<dbReference type="InterPro" id="IPR057991">
    <property type="entry name" value="TPR_TAF2_C"/>
</dbReference>
<dbReference type="Gene3D" id="1.20.920.10">
    <property type="entry name" value="Bromodomain-like"/>
    <property type="match status" value="3"/>
</dbReference>
<dbReference type="GO" id="GO:0016251">
    <property type="term" value="F:RNA polymerase II general transcription initiation factor activity"/>
    <property type="evidence" value="ECO:0007669"/>
    <property type="project" value="TreeGrafter"/>
</dbReference>
<feature type="compositionally biased region" description="Polar residues" evidence="9">
    <location>
        <begin position="1859"/>
        <end position="1874"/>
    </location>
</feature>
<evidence type="ECO:0000256" key="7">
    <source>
        <dbReference type="ARBA" id="ARBA00023242"/>
    </source>
</evidence>
<evidence type="ECO:0000256" key="1">
    <source>
        <dbReference type="ARBA" id="ARBA00004123"/>
    </source>
</evidence>
<feature type="region of interest" description="Disordered" evidence="9">
    <location>
        <begin position="1388"/>
        <end position="1561"/>
    </location>
</feature>
<dbReference type="PROSITE" id="PS50014">
    <property type="entry name" value="BROMODOMAIN_2"/>
    <property type="match status" value="3"/>
</dbReference>
<reference evidence="11" key="1">
    <citation type="submission" date="2022-07" db="EMBL/GenBank/DDBJ databases">
        <title>Phylogenomic reconstructions and comparative analyses of Kickxellomycotina fungi.</title>
        <authorList>
            <person name="Reynolds N.K."/>
            <person name="Stajich J.E."/>
            <person name="Barry K."/>
            <person name="Grigoriev I.V."/>
            <person name="Crous P."/>
            <person name="Smith M.E."/>
        </authorList>
    </citation>
    <scope>NUCLEOTIDE SEQUENCE</scope>
    <source>
        <strain evidence="11">RSA 861</strain>
    </source>
</reference>
<feature type="domain" description="Bromo" evidence="10">
    <location>
        <begin position="1572"/>
        <end position="1644"/>
    </location>
</feature>
<dbReference type="OrthoDB" id="21449at2759"/>
<dbReference type="Pfam" id="PF25577">
    <property type="entry name" value="TPR_TAF2_C"/>
    <property type="match status" value="1"/>
</dbReference>
<feature type="compositionally biased region" description="Basic and acidic residues" evidence="9">
    <location>
        <begin position="1422"/>
        <end position="1433"/>
    </location>
</feature>
<dbReference type="PROSITE" id="PS00633">
    <property type="entry name" value="BROMODOMAIN_1"/>
    <property type="match status" value="2"/>
</dbReference>
<sequence>MVALKITEREEVSDYDRPPHAPAMLRVDKDHFGITVDHQKVVLDIDLPHRTVRGYTNITAYPQSGTVRLARLHCRHQVRITAVNVNGVNAEFRHTDAYENLRQRVAREYDTISGHRELSRGLQTARKEADEGELTIVIPDGVDLVPIDNPADATVAISGTSSALAADSPKFNSILIHVAFELVTPDLGLVFQLPTSQRPDALPVLYTQSEMVPGQARLWLPCIDDPAVRCTWELIYIIARRPVLTVPTTDSMDLDEPTHLPDPVAAAADLPDLTVVSSGELVQQTSHPTDPSKRVFVYSLHAASPACSLAFVVAPFRAVRIDASCFTAVPEAPSPPTSGDGEDAVTQEGEDGKAINVGGGDGTNLDPTAVLSTDNPTLPTSTEDGQGGEFKPDDGDDDDDEDQRFDMDDDDDDDEIEAADADRMAVDSAPAASPSRARKTDGKPAKGAGATRGDKVGGIYVFAAPHYYDELVNTCRVLPAIVDFYCREYGSYPFSTYKAVFLDELYRPVVPGASLTLFRSDLLHPADVIEQTYETRRVLSQAVAEQWFGQYVTPRAWSDLWLVSGLASHLASRFLKHHLGTNEYLFRLKRDIDRLCDLDVNQLPLGSAELAPPFQPDGLAFLQFKAPLVLYILDKRMMKGGLSLGLHRVIPKVLIAAMSGDLGPAGALHTTLFLKMCRKVSGFDVKTFAEQWIYGSGCPIFYFSYQFNRKKLVVEINMRQESTNGLAPSSDAPYNRGYPSGPPSALATPLPHTPGLSDRRLGAYHPPTAPPAPTFTGQMTARVREADGTPYEHVLDIERGSRRFEVQFNTKYKRIRRSTKRFQMRQAAAAAEEANVNSLIGLDTEETEEQLALFGGDNEEEKRTWRIVEWGEEDEESLASSTFEWIRLDSDLEWLGRIHFEQPDFMWAAQLQKDRDVVAQYEAIRALRGLPSKAASTSLMRVVMDVRVFYRIRMEAARALPALALPSLDYVGLYHLRRIFERRYCLALAPGDPSPSSVTANTPSDARILPQPNYFANMSEYFVQKALVLAMAAARDADQRAFPEVRQFLLTLVQFNDNSDNEYTDGYYLATLLTALADTITPPSEDDPDLPPPPPVADDPDVRRVVDEVERFRVIDALLSTYHNTVTLACLRAIDRLVRCRVLPFNRALFLHMTRFGNFLAVRQCALDILLTHYGLQPNDVLAQYYIRLVAADPDLAFRRYTASRLVRAMFEDLQRLARPAGPALEDFRIHEDGGPPAGYSEPAEDTTQLVVQATDALRHRFEGDRTLASMLWSLLSGTVATLDPYLQADLLVLSDLLYRPLDPVPAVIVAPPPPPIHSAVAIPPTPATVPKLKFKVAASGNGAPGVNSPVDRRSSPAPTFAVATPPPPPPIPVAPVIIPAPVVATPRPAFHKTPRPVEAPKQPDSAPTVPKAKSVLRIKRERSTGRSPERSPKVATPTPAPAPAPTLASSPPQPPPPAFATSPPAAPTAPISTPSAPVIRLKYRPTPTSSTTPSTAPSPGPSSASTPVHRPTPAVPAPVTPPALPAPPPPPPQPRAKPATPTAAATPVPTPAASLTSDDKKRLRRLLRKVMASPHAYLFLQPVDPVRDGCPTYLNVIRHPMDLGTMKTKLERGQYRTLAAFHDDFHTMIENCYTFNPIGTYVYTECQELESAFEEVWTESFGESDPQPQQNYTIAETPRDSRSVATSPDRGSAPRPRKHSTTTSSATSPSLRSVDRALVAASASATGTPTPGSPGLPPDNQVRQLPYHAKHPLKLIRKLQAHPSAAPFLQPVDPIALGIPHYTKIVRHPMDLNTIERKLLKPGVYKDYVAVRADVDLMLSNCFVFNPPGNPVHDTGRALETFFSKLWNSLVTTLMARHSSQSAAGSTPTSGTARTPRPESIAPSGGGPSTPTPSTGSASHKREPSTPTTPSASLTTQDRNRLTTLLRKLRGHRAAPIFLQPVDPVRDGCPTYYDVIRSPMDLGTIGTKLKRNAYATPAAFRADVDLMLRNCFKFNPPGTYAYEQGKLLEDAFTKTWPKHWA</sequence>
<dbReference type="Gene3D" id="1.10.390.10">
    <property type="entry name" value="Neutral Protease Domain 2"/>
    <property type="match status" value="1"/>
</dbReference>
<dbReference type="GO" id="GO:0008237">
    <property type="term" value="F:metallopeptidase activity"/>
    <property type="evidence" value="ECO:0007669"/>
    <property type="project" value="InterPro"/>
</dbReference>
<keyword evidence="4" id="KW-0805">Transcription regulation</keyword>
<dbReference type="Pfam" id="PF01433">
    <property type="entry name" value="Peptidase_M1"/>
    <property type="match status" value="1"/>
</dbReference>
<comment type="subcellular location">
    <subcellularLocation>
        <location evidence="1">Nucleus</location>
    </subcellularLocation>
</comment>
<evidence type="ECO:0000256" key="4">
    <source>
        <dbReference type="ARBA" id="ARBA00023015"/>
    </source>
</evidence>
<feature type="compositionally biased region" description="Acidic residues" evidence="9">
    <location>
        <begin position="340"/>
        <end position="349"/>
    </location>
</feature>
<dbReference type="PRINTS" id="PR00503">
    <property type="entry name" value="BROMODOMAIN"/>
</dbReference>
<feature type="region of interest" description="Disordered" evidence="9">
    <location>
        <begin position="1341"/>
        <end position="1367"/>
    </location>
</feature>
<feature type="compositionally biased region" description="Low complexity" evidence="9">
    <location>
        <begin position="1721"/>
        <end position="1731"/>
    </location>
</feature>
<dbReference type="Gene3D" id="2.60.40.1730">
    <property type="entry name" value="tricorn interacting facor f3 domain"/>
    <property type="match status" value="1"/>
</dbReference>
<dbReference type="SMART" id="SM00297">
    <property type="entry name" value="BROMO"/>
    <property type="match status" value="3"/>
</dbReference>
<dbReference type="SUPFAM" id="SSF63737">
    <property type="entry name" value="Leukotriene A4 hydrolase N-terminal domain"/>
    <property type="match status" value="1"/>
</dbReference>
<dbReference type="Pfam" id="PF25316">
    <property type="entry name" value="TAF2_3rd"/>
    <property type="match status" value="1"/>
</dbReference>
<name>A0A9W7ZT76_9FUNG</name>
<evidence type="ECO:0000313" key="11">
    <source>
        <dbReference type="EMBL" id="KAJ1915606.1"/>
    </source>
</evidence>
<accession>A0A9W7ZT76</accession>
<keyword evidence="5 8" id="KW-0103">Bromodomain</keyword>
<dbReference type="PRINTS" id="PR01217">
    <property type="entry name" value="PRICHEXTENSN"/>
</dbReference>
<dbReference type="GO" id="GO:0006325">
    <property type="term" value="P:chromatin organization"/>
    <property type="evidence" value="ECO:0007669"/>
    <property type="project" value="UniProtKB-ARBA"/>
</dbReference>
<evidence type="ECO:0000256" key="6">
    <source>
        <dbReference type="ARBA" id="ARBA00023163"/>
    </source>
</evidence>
<evidence type="ECO:0000256" key="5">
    <source>
        <dbReference type="ARBA" id="ARBA00023117"/>
    </source>
</evidence>
<dbReference type="EMBL" id="JANBPT010000622">
    <property type="protein sequence ID" value="KAJ1915606.1"/>
    <property type="molecule type" value="Genomic_DNA"/>
</dbReference>
<comment type="similarity">
    <text evidence="2">Belongs to the TAF2 family.</text>
</comment>
<dbReference type="InterPro" id="IPR042097">
    <property type="entry name" value="Aminopeptidase_N-like_N_sf"/>
</dbReference>
<keyword evidence="12" id="KW-1185">Reference proteome</keyword>
<feature type="compositionally biased region" description="Pro residues" evidence="9">
    <location>
        <begin position="1514"/>
        <end position="1536"/>
    </location>
</feature>
<feature type="region of interest" description="Disordered" evidence="9">
    <location>
        <begin position="724"/>
        <end position="755"/>
    </location>
</feature>
<feature type="compositionally biased region" description="Low complexity" evidence="9">
    <location>
        <begin position="1486"/>
        <end position="1513"/>
    </location>
</feature>
<dbReference type="InterPro" id="IPR037813">
    <property type="entry name" value="TAF2"/>
</dbReference>
<dbReference type="InterPro" id="IPR014782">
    <property type="entry name" value="Peptidase_M1_dom"/>
</dbReference>
<dbReference type="InterPro" id="IPR036427">
    <property type="entry name" value="Bromodomain-like_sf"/>
</dbReference>
<dbReference type="PANTHER" id="PTHR15137">
    <property type="entry name" value="TRANSCRIPTION INITIATION FACTOR TFIID"/>
    <property type="match status" value="1"/>
</dbReference>
<dbReference type="GO" id="GO:0006367">
    <property type="term" value="P:transcription initiation at RNA polymerase II promoter"/>
    <property type="evidence" value="ECO:0007669"/>
    <property type="project" value="TreeGrafter"/>
</dbReference>
<keyword evidence="7" id="KW-0539">Nucleus</keyword>
<feature type="region of interest" description="Disordered" evidence="9">
    <location>
        <begin position="1658"/>
        <end position="1744"/>
    </location>
</feature>
<dbReference type="InterPro" id="IPR057345">
    <property type="entry name" value="Ig-like_TAF2"/>
</dbReference>
<evidence type="ECO:0000256" key="9">
    <source>
        <dbReference type="SAM" id="MobiDB-lite"/>
    </source>
</evidence>
<dbReference type="GO" id="GO:0000976">
    <property type="term" value="F:transcription cis-regulatory region binding"/>
    <property type="evidence" value="ECO:0007669"/>
    <property type="project" value="TreeGrafter"/>
</dbReference>
<comment type="caution">
    <text evidence="11">The sequence shown here is derived from an EMBL/GenBank/DDBJ whole genome shotgun (WGS) entry which is preliminary data.</text>
</comment>
<organism evidence="11 12">
    <name type="scientific">Tieghemiomyces parasiticus</name>
    <dbReference type="NCBI Taxonomy" id="78921"/>
    <lineage>
        <taxon>Eukaryota</taxon>
        <taxon>Fungi</taxon>
        <taxon>Fungi incertae sedis</taxon>
        <taxon>Zoopagomycota</taxon>
        <taxon>Kickxellomycotina</taxon>
        <taxon>Dimargaritomycetes</taxon>
        <taxon>Dimargaritales</taxon>
        <taxon>Dimargaritaceae</taxon>
        <taxon>Tieghemiomyces</taxon>
    </lineage>
</organism>
<feature type="domain" description="Bromo" evidence="10">
    <location>
        <begin position="1931"/>
        <end position="2003"/>
    </location>
</feature>
<keyword evidence="6" id="KW-0804">Transcription</keyword>
<evidence type="ECO:0000313" key="12">
    <source>
        <dbReference type="Proteomes" id="UP001150569"/>
    </source>
</evidence>
<dbReference type="GO" id="GO:0005669">
    <property type="term" value="C:transcription factor TFIID complex"/>
    <property type="evidence" value="ECO:0007669"/>
    <property type="project" value="InterPro"/>
</dbReference>
<gene>
    <name evidence="11" type="ORF">IWQ60_008385</name>
</gene>
<dbReference type="Pfam" id="PF00439">
    <property type="entry name" value="Bromodomain"/>
    <property type="match status" value="3"/>
</dbReference>
<dbReference type="SUPFAM" id="SSF47370">
    <property type="entry name" value="Bromodomain"/>
    <property type="match status" value="3"/>
</dbReference>
<evidence type="ECO:0000259" key="10">
    <source>
        <dbReference type="PROSITE" id="PS50014"/>
    </source>
</evidence>
<feature type="domain" description="Bromo" evidence="10">
    <location>
        <begin position="1761"/>
        <end position="1834"/>
    </location>
</feature>
<dbReference type="InterPro" id="IPR001487">
    <property type="entry name" value="Bromodomain"/>
</dbReference>
<feature type="region of interest" description="Disordered" evidence="9">
    <location>
        <begin position="328"/>
        <end position="450"/>
    </location>
</feature>
<feature type="compositionally biased region" description="Acidic residues" evidence="9">
    <location>
        <begin position="394"/>
        <end position="419"/>
    </location>
</feature>
<feature type="region of interest" description="Disordered" evidence="9">
    <location>
        <begin position="1081"/>
        <end position="1100"/>
    </location>
</feature>
<feature type="compositionally biased region" description="Polar residues" evidence="9">
    <location>
        <begin position="370"/>
        <end position="384"/>
    </location>
</feature>
<dbReference type="PANTHER" id="PTHR15137:SF9">
    <property type="entry name" value="TRANSCRIPTION INITIATION FACTOR TFIID SUBUNIT 2"/>
    <property type="match status" value="1"/>
</dbReference>
<feature type="region of interest" description="Disordered" evidence="9">
    <location>
        <begin position="1859"/>
        <end position="1920"/>
    </location>
</feature>
<dbReference type="Proteomes" id="UP001150569">
    <property type="component" value="Unassembled WGS sequence"/>
</dbReference>
<dbReference type="InterPro" id="IPR027268">
    <property type="entry name" value="Peptidase_M4/M1_CTD_sf"/>
</dbReference>
<dbReference type="InterPro" id="IPR018359">
    <property type="entry name" value="Bromodomain_CS"/>
</dbReference>
<proteinExistence type="inferred from homology"/>
<dbReference type="CDD" id="cd09839">
    <property type="entry name" value="M1_like_TAF2"/>
    <property type="match status" value="1"/>
</dbReference>
<feature type="compositionally biased region" description="Low complexity" evidence="9">
    <location>
        <begin position="1460"/>
        <end position="1478"/>
    </location>
</feature>
<dbReference type="GO" id="GO:0008270">
    <property type="term" value="F:zinc ion binding"/>
    <property type="evidence" value="ECO:0007669"/>
    <property type="project" value="InterPro"/>
</dbReference>
<evidence type="ECO:0000256" key="8">
    <source>
        <dbReference type="PROSITE-ProRule" id="PRU00035"/>
    </source>
</evidence>
<evidence type="ECO:0000256" key="2">
    <source>
        <dbReference type="ARBA" id="ARBA00010937"/>
    </source>
</evidence>